<evidence type="ECO:0000313" key="2">
    <source>
        <dbReference type="Proteomes" id="UP000054321"/>
    </source>
</evidence>
<reference evidence="1 2" key="1">
    <citation type="submission" date="2014-04" db="EMBL/GenBank/DDBJ databases">
        <authorList>
            <consortium name="DOE Joint Genome Institute"/>
            <person name="Kuo A."/>
            <person name="Martino E."/>
            <person name="Perotto S."/>
            <person name="Kohler A."/>
            <person name="Nagy L.G."/>
            <person name="Floudas D."/>
            <person name="Copeland A."/>
            <person name="Barry K.W."/>
            <person name="Cichocki N."/>
            <person name="Veneault-Fourrey C."/>
            <person name="LaButti K."/>
            <person name="Lindquist E.A."/>
            <person name="Lipzen A."/>
            <person name="Lundell T."/>
            <person name="Morin E."/>
            <person name="Murat C."/>
            <person name="Sun H."/>
            <person name="Tunlid A."/>
            <person name="Henrissat B."/>
            <person name="Grigoriev I.V."/>
            <person name="Hibbett D.S."/>
            <person name="Martin F."/>
            <person name="Nordberg H.P."/>
            <person name="Cantor M.N."/>
            <person name="Hua S.X."/>
        </authorList>
    </citation>
    <scope>NUCLEOTIDE SEQUENCE [LARGE SCALE GENOMIC DNA]</scope>
    <source>
        <strain evidence="1 2">Zn</strain>
    </source>
</reference>
<proteinExistence type="predicted"/>
<dbReference type="AlphaFoldDB" id="A0A0C3CLX7"/>
<name>A0A0C3CLX7_OIDMZ</name>
<dbReference type="InParanoid" id="A0A0C3CLX7"/>
<organism evidence="1 2">
    <name type="scientific">Oidiodendron maius (strain Zn)</name>
    <dbReference type="NCBI Taxonomy" id="913774"/>
    <lineage>
        <taxon>Eukaryota</taxon>
        <taxon>Fungi</taxon>
        <taxon>Dikarya</taxon>
        <taxon>Ascomycota</taxon>
        <taxon>Pezizomycotina</taxon>
        <taxon>Leotiomycetes</taxon>
        <taxon>Leotiomycetes incertae sedis</taxon>
        <taxon>Myxotrichaceae</taxon>
        <taxon>Oidiodendron</taxon>
    </lineage>
</organism>
<sequence>MAEFSLVVSCCSLHLMKGAEQEGMGSESFYIMESATFNLFARVYLHPSPYTRHLNRNQIEQDATPKHELDYYTNSLVSFCSDFTPTGHWLPKKSKSSNNPTRSMKTTSNLAKTITRRTPPTITPVTVAPQTALIKGSAQTTYLVYSGQTGNSKITETIQGTPTILPLWTCDPTLSASACKSCPTSSASGQQPCPTNFNYILVIPALAVVGGIVPPPEGLPTLSIGWDGNPTPDSSVLPTVSETSTTSSTSSSTTISISVPCTKASITGSSWATEVPTTSSWIPPTGTPGPSITAPLPVLPLTDSDPAHPTIYGYCGGSGGDPYYSPFYQFGNSFSRNAGLNAVAKFCSDMIAASAVAGPSGVTGTVSGSSTKTAIPQLIRSYDNGDGSGKVMVRIDSDVTNYSQAQTNVTCPDNWLYDIHLAGYSSCYQYLGTLTRSLISVKETWRNNLYSLLLLHGTEIPTRRAWRHICLNEFWG</sequence>
<dbReference type="OrthoDB" id="5376762at2759"/>
<evidence type="ECO:0000313" key="1">
    <source>
        <dbReference type="EMBL" id="KIN00029.1"/>
    </source>
</evidence>
<dbReference type="EMBL" id="KN832878">
    <property type="protein sequence ID" value="KIN00029.1"/>
    <property type="molecule type" value="Genomic_DNA"/>
</dbReference>
<gene>
    <name evidence="1" type="ORF">OIDMADRAFT_30392</name>
</gene>
<keyword evidence="2" id="KW-1185">Reference proteome</keyword>
<dbReference type="HOGENOM" id="CLU_573766_0_0_1"/>
<accession>A0A0C3CLX7</accession>
<dbReference type="Proteomes" id="UP000054321">
    <property type="component" value="Unassembled WGS sequence"/>
</dbReference>
<reference evidence="2" key="2">
    <citation type="submission" date="2015-01" db="EMBL/GenBank/DDBJ databases">
        <title>Evolutionary Origins and Diversification of the Mycorrhizal Mutualists.</title>
        <authorList>
            <consortium name="DOE Joint Genome Institute"/>
            <consortium name="Mycorrhizal Genomics Consortium"/>
            <person name="Kohler A."/>
            <person name="Kuo A."/>
            <person name="Nagy L.G."/>
            <person name="Floudas D."/>
            <person name="Copeland A."/>
            <person name="Barry K.W."/>
            <person name="Cichocki N."/>
            <person name="Veneault-Fourrey C."/>
            <person name="LaButti K."/>
            <person name="Lindquist E.A."/>
            <person name="Lipzen A."/>
            <person name="Lundell T."/>
            <person name="Morin E."/>
            <person name="Murat C."/>
            <person name="Riley R."/>
            <person name="Ohm R."/>
            <person name="Sun H."/>
            <person name="Tunlid A."/>
            <person name="Henrissat B."/>
            <person name="Grigoriev I.V."/>
            <person name="Hibbett D.S."/>
            <person name="Martin F."/>
        </authorList>
    </citation>
    <scope>NUCLEOTIDE SEQUENCE [LARGE SCALE GENOMIC DNA]</scope>
    <source>
        <strain evidence="2">Zn</strain>
    </source>
</reference>
<protein>
    <submittedName>
        <fullName evidence="1">Uncharacterized protein</fullName>
    </submittedName>
</protein>